<evidence type="ECO:0000313" key="1">
    <source>
        <dbReference type="EMBL" id="NBI52982.1"/>
    </source>
</evidence>
<dbReference type="PANTHER" id="PTHR48100">
    <property type="entry name" value="BROAD-SPECIFICITY PHOSPHATASE YOR283W-RELATED"/>
    <property type="match status" value="1"/>
</dbReference>
<dbReference type="InterPro" id="IPR013078">
    <property type="entry name" value="His_Pase_superF_clade-1"/>
</dbReference>
<dbReference type="PANTHER" id="PTHR48100:SF44">
    <property type="entry name" value="PHOSPHATASE C1620.13-RELATED"/>
    <property type="match status" value="1"/>
</dbReference>
<organism evidence="1 2">
    <name type="scientific">Photobacterium alginatilyticum</name>
    <dbReference type="NCBI Taxonomy" id="1775171"/>
    <lineage>
        <taxon>Bacteria</taxon>
        <taxon>Pseudomonadati</taxon>
        <taxon>Pseudomonadota</taxon>
        <taxon>Gammaproteobacteria</taxon>
        <taxon>Vibrionales</taxon>
        <taxon>Vibrionaceae</taxon>
        <taxon>Photobacterium</taxon>
    </lineage>
</organism>
<dbReference type="EMBL" id="RSEJ01000009">
    <property type="protein sequence ID" value="NBI52982.1"/>
    <property type="molecule type" value="Genomic_DNA"/>
</dbReference>
<accession>A0ABW9YHC2</accession>
<sequence>MKLILLRHGQTQWNLTNKLQGWRDSSLTPQARRQLSALSPALIKSDVIYSSDLGRAQSTARIIANISRAHIITDTRLRERCFGALEGKQVLDSVSGGTFWHGYHQRYQAKMTSVPGVEKEQQFEQRINSWLSDITARHYGNTVLVVSHGEWLRALQNIILGKPSWQQGNGILSNGEPLAIRLAESVERNTILHCD</sequence>
<dbReference type="InterPro" id="IPR050275">
    <property type="entry name" value="PGM_Phosphatase"/>
</dbReference>
<dbReference type="RefSeq" id="WP_160650692.1">
    <property type="nucleotide sequence ID" value="NZ_RSEJ01000009.1"/>
</dbReference>
<dbReference type="Proteomes" id="UP000738517">
    <property type="component" value="Unassembled WGS sequence"/>
</dbReference>
<dbReference type="CDD" id="cd07067">
    <property type="entry name" value="HP_PGM_like"/>
    <property type="match status" value="1"/>
</dbReference>
<evidence type="ECO:0000313" key="2">
    <source>
        <dbReference type="Proteomes" id="UP000738517"/>
    </source>
</evidence>
<dbReference type="Gene3D" id="3.40.50.1240">
    <property type="entry name" value="Phosphoglycerate mutase-like"/>
    <property type="match status" value="1"/>
</dbReference>
<dbReference type="PROSITE" id="PS00175">
    <property type="entry name" value="PG_MUTASE"/>
    <property type="match status" value="1"/>
</dbReference>
<keyword evidence="2" id="KW-1185">Reference proteome</keyword>
<dbReference type="SMART" id="SM00855">
    <property type="entry name" value="PGAM"/>
    <property type="match status" value="1"/>
</dbReference>
<dbReference type="InterPro" id="IPR001345">
    <property type="entry name" value="PG/BPGM_mutase_AS"/>
</dbReference>
<name>A0ABW9YHC2_9GAMM</name>
<reference evidence="1 2" key="1">
    <citation type="journal article" date="2017" name="Int. J. Syst. Evol. Microbiol.">
        <title>Photobacterium alginatilyticum sp. nov., a marine bacterium isolated from bottom seawater.</title>
        <authorList>
            <person name="Wang X."/>
            <person name="Wang Y."/>
            <person name="Yang X."/>
            <person name="Sun H."/>
            <person name="Li B."/>
            <person name="Zhang X.H."/>
        </authorList>
    </citation>
    <scope>NUCLEOTIDE SEQUENCE [LARGE SCALE GENOMIC DNA]</scope>
    <source>
        <strain evidence="1 2">P03D4</strain>
    </source>
</reference>
<protein>
    <submittedName>
        <fullName evidence="1">Histidine phosphatase family protein</fullName>
    </submittedName>
</protein>
<proteinExistence type="predicted"/>
<comment type="caution">
    <text evidence="1">The sequence shown here is derived from an EMBL/GenBank/DDBJ whole genome shotgun (WGS) entry which is preliminary data.</text>
</comment>
<dbReference type="InterPro" id="IPR029033">
    <property type="entry name" value="His_PPase_superfam"/>
</dbReference>
<dbReference type="SUPFAM" id="SSF53254">
    <property type="entry name" value="Phosphoglycerate mutase-like"/>
    <property type="match status" value="1"/>
</dbReference>
<gene>
    <name evidence="1" type="ORF">EIZ48_10380</name>
</gene>
<dbReference type="Pfam" id="PF00300">
    <property type="entry name" value="His_Phos_1"/>
    <property type="match status" value="1"/>
</dbReference>